<dbReference type="EMBL" id="BGPR01109036">
    <property type="protein sequence ID" value="GBM84633.1"/>
    <property type="molecule type" value="Genomic_DNA"/>
</dbReference>
<reference evidence="1 3" key="1">
    <citation type="journal article" date="2019" name="Sci. Rep.">
        <title>Orb-weaving spider Araneus ventricosus genome elucidates the spidroin gene catalogue.</title>
        <authorList>
            <person name="Kono N."/>
            <person name="Nakamura H."/>
            <person name="Ohtoshi R."/>
            <person name="Moran D.A.P."/>
            <person name="Shinohara A."/>
            <person name="Yoshida Y."/>
            <person name="Fujiwara M."/>
            <person name="Mori M."/>
            <person name="Tomita M."/>
            <person name="Arakawa K."/>
        </authorList>
    </citation>
    <scope>NUCLEOTIDE SEQUENCE [LARGE SCALE GENOMIC DNA]</scope>
</reference>
<dbReference type="AlphaFoldDB" id="A0A4Y2J605"/>
<accession>A0A4Y2J605</accession>
<evidence type="ECO:0000313" key="1">
    <source>
        <dbReference type="EMBL" id="GBM84616.1"/>
    </source>
</evidence>
<keyword evidence="3" id="KW-1185">Reference proteome</keyword>
<sequence length="142" mass="16314">MVQNLKTKLCAFDRGSSQKEWKAKLDSHNTVFQAESLALKEAIAWESGQKGRAKLWCDSEPVVNAIISPKSRNSIIQKIQISLLNNTKIEVGLVKAHTEMRRLTNWQRRQRRKVLNFKSKLPNLSQETTQNRLTLEMANRLG</sequence>
<proteinExistence type="predicted"/>
<comment type="caution">
    <text evidence="1">The sequence shown here is derived from an EMBL/GenBank/DDBJ whole genome shotgun (WGS) entry which is preliminary data.</text>
</comment>
<dbReference type="OrthoDB" id="411823at2759"/>
<dbReference type="EMBL" id="BGPR01109029">
    <property type="protein sequence ID" value="GBM84616.1"/>
    <property type="molecule type" value="Genomic_DNA"/>
</dbReference>
<evidence type="ECO:0000313" key="2">
    <source>
        <dbReference type="EMBL" id="GBM84633.1"/>
    </source>
</evidence>
<gene>
    <name evidence="2" type="ORF">AVEN_149336_1</name>
    <name evidence="1" type="ORF">AVEN_270765_1</name>
</gene>
<protein>
    <recommendedName>
        <fullName evidence="4">RNase H type-1 domain-containing protein</fullName>
    </recommendedName>
</protein>
<dbReference type="GO" id="GO:0003676">
    <property type="term" value="F:nucleic acid binding"/>
    <property type="evidence" value="ECO:0007669"/>
    <property type="project" value="InterPro"/>
</dbReference>
<dbReference type="Proteomes" id="UP000499080">
    <property type="component" value="Unassembled WGS sequence"/>
</dbReference>
<dbReference type="InterPro" id="IPR012337">
    <property type="entry name" value="RNaseH-like_sf"/>
</dbReference>
<evidence type="ECO:0008006" key="4">
    <source>
        <dbReference type="Google" id="ProtNLM"/>
    </source>
</evidence>
<name>A0A4Y2J605_ARAVE</name>
<dbReference type="InterPro" id="IPR036397">
    <property type="entry name" value="RNaseH_sf"/>
</dbReference>
<evidence type="ECO:0000313" key="3">
    <source>
        <dbReference type="Proteomes" id="UP000499080"/>
    </source>
</evidence>
<dbReference type="Gene3D" id="3.30.420.10">
    <property type="entry name" value="Ribonuclease H-like superfamily/Ribonuclease H"/>
    <property type="match status" value="1"/>
</dbReference>
<dbReference type="SUPFAM" id="SSF53098">
    <property type="entry name" value="Ribonuclease H-like"/>
    <property type="match status" value="1"/>
</dbReference>
<organism evidence="1 3">
    <name type="scientific">Araneus ventricosus</name>
    <name type="common">Orbweaver spider</name>
    <name type="synonym">Epeira ventricosa</name>
    <dbReference type="NCBI Taxonomy" id="182803"/>
    <lineage>
        <taxon>Eukaryota</taxon>
        <taxon>Metazoa</taxon>
        <taxon>Ecdysozoa</taxon>
        <taxon>Arthropoda</taxon>
        <taxon>Chelicerata</taxon>
        <taxon>Arachnida</taxon>
        <taxon>Araneae</taxon>
        <taxon>Araneomorphae</taxon>
        <taxon>Entelegynae</taxon>
        <taxon>Araneoidea</taxon>
        <taxon>Araneidae</taxon>
        <taxon>Araneus</taxon>
    </lineage>
</organism>